<dbReference type="PROSITE" id="PS00061">
    <property type="entry name" value="ADH_SHORT"/>
    <property type="match status" value="1"/>
</dbReference>
<dbReference type="GO" id="GO:0016491">
    <property type="term" value="F:oxidoreductase activity"/>
    <property type="evidence" value="ECO:0007669"/>
    <property type="project" value="UniProtKB-KW"/>
</dbReference>
<dbReference type="InterPro" id="IPR002347">
    <property type="entry name" value="SDR_fam"/>
</dbReference>
<comment type="catalytic activity">
    <reaction evidence="5">
        <text>a (3R)-hydroxyacyl-[ACP] + NADP(+) = a 3-oxoacyl-[ACP] + NADPH + H(+)</text>
        <dbReference type="Rhea" id="RHEA:17397"/>
        <dbReference type="Rhea" id="RHEA-COMP:9916"/>
        <dbReference type="Rhea" id="RHEA-COMP:9945"/>
        <dbReference type="ChEBI" id="CHEBI:15378"/>
        <dbReference type="ChEBI" id="CHEBI:57783"/>
        <dbReference type="ChEBI" id="CHEBI:58349"/>
        <dbReference type="ChEBI" id="CHEBI:78776"/>
        <dbReference type="ChEBI" id="CHEBI:78827"/>
        <dbReference type="EC" id="1.1.1.100"/>
    </reaction>
    <physiologicalReaction direction="right-to-left" evidence="5">
        <dbReference type="Rhea" id="RHEA:17399"/>
    </physiologicalReaction>
</comment>
<protein>
    <recommendedName>
        <fullName evidence="4">3-oxoacyl-[acyl-carrier-protein] reductase MabA</fullName>
    </recommendedName>
</protein>
<dbReference type="EMBL" id="JBIMSO010000143">
    <property type="protein sequence ID" value="MFH5212265.1"/>
    <property type="molecule type" value="Genomic_DNA"/>
</dbReference>
<comment type="subcellular location">
    <subcellularLocation>
        <location evidence="1">Secreted</location>
        <location evidence="1">Cell wall</location>
    </subcellularLocation>
</comment>
<evidence type="ECO:0000256" key="4">
    <source>
        <dbReference type="ARBA" id="ARBA00040781"/>
    </source>
</evidence>
<dbReference type="InterPro" id="IPR050259">
    <property type="entry name" value="SDR"/>
</dbReference>
<dbReference type="InterPro" id="IPR036291">
    <property type="entry name" value="NAD(P)-bd_dom_sf"/>
</dbReference>
<dbReference type="SUPFAM" id="SSF51735">
    <property type="entry name" value="NAD(P)-binding Rossmann-fold domains"/>
    <property type="match status" value="1"/>
</dbReference>
<sequence>MLIDLSGKTALVTGSTQGIGFAIAKGLAASGARVGLNGLTKARVEEAASELRSLVPGSDVVVVDADVSTAEGADRAVELVPDVDILINNLGIFGTADPLTISDDEWRKYFEVNVLAAVRLTRLYLPRMTERGWGRVQYIASDSAIVIPAEMIHYGVSKTALLGVSRGFAKVAAGTGVTVNSVIAGPTHTGGVEDFVYELVDKNLDWDAAQREFMRLHRPQSLIQRLIEPEEIANMVVYLASELASATTGAAVRVDGGYVDGILP</sequence>
<evidence type="ECO:0000256" key="2">
    <source>
        <dbReference type="ARBA" id="ARBA00006484"/>
    </source>
</evidence>
<dbReference type="Gene3D" id="3.40.50.720">
    <property type="entry name" value="NAD(P)-binding Rossmann-like Domain"/>
    <property type="match status" value="1"/>
</dbReference>
<gene>
    <name evidence="6" type="ORF">ACHIPZ_29270</name>
</gene>
<keyword evidence="3" id="KW-0134">Cell wall</keyword>
<evidence type="ECO:0000256" key="3">
    <source>
        <dbReference type="ARBA" id="ARBA00022512"/>
    </source>
</evidence>
<dbReference type="RefSeq" id="WP_395119476.1">
    <property type="nucleotide sequence ID" value="NZ_JBIMSO010000143.1"/>
</dbReference>
<evidence type="ECO:0000313" key="7">
    <source>
        <dbReference type="Proteomes" id="UP001609175"/>
    </source>
</evidence>
<comment type="similarity">
    <text evidence="2">Belongs to the short-chain dehydrogenases/reductases (SDR) family.</text>
</comment>
<evidence type="ECO:0000313" key="6">
    <source>
        <dbReference type="EMBL" id="MFH5212265.1"/>
    </source>
</evidence>
<dbReference type="Proteomes" id="UP001609175">
    <property type="component" value="Unassembled WGS sequence"/>
</dbReference>
<organism evidence="6 7">
    <name type="scientific">Antrihabitans spumae</name>
    <dbReference type="NCBI Taxonomy" id="3373370"/>
    <lineage>
        <taxon>Bacteria</taxon>
        <taxon>Bacillati</taxon>
        <taxon>Actinomycetota</taxon>
        <taxon>Actinomycetes</taxon>
        <taxon>Mycobacteriales</taxon>
        <taxon>Nocardiaceae</taxon>
        <taxon>Antrihabitans</taxon>
    </lineage>
</organism>
<dbReference type="PRINTS" id="PR00081">
    <property type="entry name" value="GDHRDH"/>
</dbReference>
<evidence type="ECO:0000256" key="5">
    <source>
        <dbReference type="ARBA" id="ARBA00047400"/>
    </source>
</evidence>
<keyword evidence="3" id="KW-0964">Secreted</keyword>
<accession>A0ABW7JX44</accession>
<name>A0ABW7JX44_9NOCA</name>
<dbReference type="InterPro" id="IPR020904">
    <property type="entry name" value="Sc_DH/Rdtase_CS"/>
</dbReference>
<comment type="caution">
    <text evidence="6">The sequence shown here is derived from an EMBL/GenBank/DDBJ whole genome shotgun (WGS) entry which is preliminary data.</text>
</comment>
<keyword evidence="6" id="KW-0560">Oxidoreductase</keyword>
<dbReference type="PANTHER" id="PTHR42879:SF2">
    <property type="entry name" value="3-OXOACYL-[ACYL-CARRIER-PROTEIN] REDUCTASE FABG"/>
    <property type="match status" value="1"/>
</dbReference>
<evidence type="ECO:0000256" key="1">
    <source>
        <dbReference type="ARBA" id="ARBA00004191"/>
    </source>
</evidence>
<dbReference type="Pfam" id="PF13561">
    <property type="entry name" value="adh_short_C2"/>
    <property type="match status" value="1"/>
</dbReference>
<reference evidence="6 7" key="1">
    <citation type="submission" date="2024-10" db="EMBL/GenBank/DDBJ databases">
        <authorList>
            <person name="Riesco R."/>
        </authorList>
    </citation>
    <scope>NUCLEOTIDE SEQUENCE [LARGE SCALE GENOMIC DNA]</scope>
    <source>
        <strain evidence="6 7">NCIMB 15449</strain>
    </source>
</reference>
<proteinExistence type="inferred from homology"/>
<dbReference type="PANTHER" id="PTHR42879">
    <property type="entry name" value="3-OXOACYL-(ACYL-CARRIER-PROTEIN) REDUCTASE"/>
    <property type="match status" value="1"/>
</dbReference>